<sequence>MVSQKQDVPKEFTRSGNTDHHGNVHVIADTKVFGYGTAGFRADAASLPFIIYRMGYLAGLRARYLNKAIGVMITASHNPENDNGVKLIDPHGEMLDACWEKAADEIVNC</sequence>
<accession>A0A0M3KKE6</accession>
<dbReference type="GO" id="GO:0000287">
    <property type="term" value="F:magnesium ion binding"/>
    <property type="evidence" value="ECO:0007669"/>
    <property type="project" value="InterPro"/>
</dbReference>
<reference evidence="4 5" key="2">
    <citation type="submission" date="2018-11" db="EMBL/GenBank/DDBJ databases">
        <authorList>
            <consortium name="Pathogen Informatics"/>
        </authorList>
    </citation>
    <scope>NUCLEOTIDE SEQUENCE [LARGE SCALE GENOMIC DNA]</scope>
</reference>
<dbReference type="Gene3D" id="3.40.120.10">
    <property type="entry name" value="Alpha-D-Glucose-1,6-Bisphosphate, subunit A, domain 3"/>
    <property type="match status" value="1"/>
</dbReference>
<organism evidence="6">
    <name type="scientific">Anisakis simplex</name>
    <name type="common">Herring worm</name>
    <dbReference type="NCBI Taxonomy" id="6269"/>
    <lineage>
        <taxon>Eukaryota</taxon>
        <taxon>Metazoa</taxon>
        <taxon>Ecdysozoa</taxon>
        <taxon>Nematoda</taxon>
        <taxon>Chromadorea</taxon>
        <taxon>Rhabditida</taxon>
        <taxon>Spirurina</taxon>
        <taxon>Ascaridomorpha</taxon>
        <taxon>Ascaridoidea</taxon>
        <taxon>Anisakidae</taxon>
        <taxon>Anisakis</taxon>
        <taxon>Anisakis simplex complex</taxon>
    </lineage>
</organism>
<dbReference type="AlphaFoldDB" id="A0A0M3KKE6"/>
<evidence type="ECO:0000256" key="1">
    <source>
        <dbReference type="ARBA" id="ARBA00010231"/>
    </source>
</evidence>
<feature type="domain" description="Alpha-D-phosphohexomutase alpha/beta/alpha" evidence="3">
    <location>
        <begin position="62"/>
        <end position="98"/>
    </location>
</feature>
<evidence type="ECO:0000256" key="2">
    <source>
        <dbReference type="SAM" id="MobiDB-lite"/>
    </source>
</evidence>
<dbReference type="InterPro" id="IPR005844">
    <property type="entry name" value="A-D-PHexomutase_a/b/a-I"/>
</dbReference>
<comment type="similarity">
    <text evidence="1">Belongs to the phosphohexose mutase family.</text>
</comment>
<feature type="compositionally biased region" description="Basic and acidic residues" evidence="2">
    <location>
        <begin position="7"/>
        <end position="22"/>
    </location>
</feature>
<evidence type="ECO:0000259" key="3">
    <source>
        <dbReference type="Pfam" id="PF02878"/>
    </source>
</evidence>
<name>A0A0M3KKE6_ANISI</name>
<dbReference type="SUPFAM" id="SSF53738">
    <property type="entry name" value="Phosphoglucomutase, first 3 domains"/>
    <property type="match status" value="1"/>
</dbReference>
<feature type="region of interest" description="Disordered" evidence="2">
    <location>
        <begin position="1"/>
        <end position="22"/>
    </location>
</feature>
<dbReference type="GO" id="GO:0004610">
    <property type="term" value="F:phosphoacetylglucosamine mutase activity"/>
    <property type="evidence" value="ECO:0007669"/>
    <property type="project" value="TreeGrafter"/>
</dbReference>
<dbReference type="GO" id="GO:0005975">
    <property type="term" value="P:carbohydrate metabolic process"/>
    <property type="evidence" value="ECO:0007669"/>
    <property type="project" value="InterPro"/>
</dbReference>
<dbReference type="PANTHER" id="PTHR45955:SF1">
    <property type="entry name" value="PHOSPHOACETYLGLUCOSAMINE MUTASE"/>
    <property type="match status" value="1"/>
</dbReference>
<dbReference type="WBParaSite" id="ASIM_0002147601-mRNA-1">
    <property type="protein sequence ID" value="ASIM_0002147601-mRNA-1"/>
    <property type="gene ID" value="ASIM_0002147601"/>
</dbReference>
<gene>
    <name evidence="4" type="ORF">ASIM_LOCUS20844</name>
</gene>
<dbReference type="PANTHER" id="PTHR45955">
    <property type="entry name" value="PHOSPHOACETYLGLUCOSAMINE MUTASE"/>
    <property type="match status" value="1"/>
</dbReference>
<dbReference type="InterPro" id="IPR016055">
    <property type="entry name" value="A-D-PHexomutase_a/b/a-I/II/III"/>
</dbReference>
<evidence type="ECO:0000313" key="5">
    <source>
        <dbReference type="Proteomes" id="UP000267096"/>
    </source>
</evidence>
<dbReference type="GO" id="GO:0006048">
    <property type="term" value="P:UDP-N-acetylglucosamine biosynthetic process"/>
    <property type="evidence" value="ECO:0007669"/>
    <property type="project" value="TreeGrafter"/>
</dbReference>
<keyword evidence="5" id="KW-1185">Reference proteome</keyword>
<dbReference type="InterPro" id="IPR016066">
    <property type="entry name" value="A-D-PHexomutase_CS"/>
</dbReference>
<proteinExistence type="inferred from homology"/>
<evidence type="ECO:0000313" key="4">
    <source>
        <dbReference type="EMBL" id="VDK80151.1"/>
    </source>
</evidence>
<protein>
    <submittedName>
        <fullName evidence="6">LD02044p (inferred by orthology to a D. melanogaster protein)</fullName>
    </submittedName>
</protein>
<dbReference type="Proteomes" id="UP000267096">
    <property type="component" value="Unassembled WGS sequence"/>
</dbReference>
<dbReference type="PROSITE" id="PS00710">
    <property type="entry name" value="PGM_PMM"/>
    <property type="match status" value="1"/>
</dbReference>
<dbReference type="OrthoDB" id="1928at2759"/>
<dbReference type="EMBL" id="UYRR01040924">
    <property type="protein sequence ID" value="VDK80151.1"/>
    <property type="molecule type" value="Genomic_DNA"/>
</dbReference>
<evidence type="ECO:0000313" key="6">
    <source>
        <dbReference type="WBParaSite" id="ASIM_0002147601-mRNA-1"/>
    </source>
</evidence>
<reference evidence="6" key="1">
    <citation type="submission" date="2017-02" db="UniProtKB">
        <authorList>
            <consortium name="WormBaseParasite"/>
        </authorList>
    </citation>
    <scope>IDENTIFICATION</scope>
</reference>
<dbReference type="Pfam" id="PF02878">
    <property type="entry name" value="PGM_PMM_I"/>
    <property type="match status" value="1"/>
</dbReference>